<dbReference type="STRING" id="559304.G8YC67"/>
<dbReference type="HOGENOM" id="CLU_024327_1_1_1"/>
<dbReference type="GO" id="GO:0006493">
    <property type="term" value="P:protein O-linked glycosylation"/>
    <property type="evidence" value="ECO:0007669"/>
    <property type="project" value="TreeGrafter"/>
</dbReference>
<evidence type="ECO:0000313" key="8">
    <source>
        <dbReference type="EMBL" id="CCE82548.1"/>
    </source>
</evidence>
<dbReference type="OrthoDB" id="439943at2759"/>
<feature type="transmembrane region" description="Helical" evidence="7">
    <location>
        <begin position="6"/>
        <end position="29"/>
    </location>
</feature>
<accession>G8YC67</accession>
<keyword evidence="7" id="KW-0812">Transmembrane</keyword>
<keyword evidence="9" id="KW-1185">Reference proteome</keyword>
<dbReference type="InParanoid" id="G8YC67"/>
<keyword evidence="7" id="KW-0472">Membrane</keyword>
<proteinExistence type="inferred from homology"/>
<dbReference type="GO" id="GO:0006487">
    <property type="term" value="P:protein N-linked glycosylation"/>
    <property type="evidence" value="ECO:0007669"/>
    <property type="project" value="TreeGrafter"/>
</dbReference>
<evidence type="ECO:0000256" key="2">
    <source>
        <dbReference type="ARBA" id="ARBA00007677"/>
    </source>
</evidence>
<dbReference type="PANTHER" id="PTHR31121">
    <property type="entry name" value="ALPHA-1,2 MANNOSYLTRANSFERASE KTR1"/>
    <property type="match status" value="1"/>
</dbReference>
<dbReference type="GO" id="GO:0016020">
    <property type="term" value="C:membrane"/>
    <property type="evidence" value="ECO:0007669"/>
    <property type="project" value="UniProtKB-SubCell"/>
</dbReference>
<evidence type="ECO:0000256" key="1">
    <source>
        <dbReference type="ARBA" id="ARBA00004606"/>
    </source>
</evidence>
<dbReference type="SUPFAM" id="SSF53448">
    <property type="entry name" value="Nucleotide-diphospho-sugar transferases"/>
    <property type="match status" value="1"/>
</dbReference>
<dbReference type="Pfam" id="PF01793">
    <property type="entry name" value="Glyco_transf_15"/>
    <property type="match status" value="1"/>
</dbReference>
<feature type="active site" description="Nucleophile" evidence="6">
    <location>
        <position position="307"/>
    </location>
</feature>
<evidence type="ECO:0000256" key="4">
    <source>
        <dbReference type="ARBA" id="ARBA00022679"/>
    </source>
</evidence>
<keyword evidence="3" id="KW-0328">Glycosyltransferase</keyword>
<protein>
    <submittedName>
        <fullName evidence="8">Piso0_002278 protein</fullName>
    </submittedName>
</protein>
<keyword evidence="7" id="KW-1133">Transmembrane helix</keyword>
<comment type="subcellular location">
    <subcellularLocation>
        <location evidence="1">Membrane</location>
        <topology evidence="1">Single-pass type II membrane protein</topology>
    </subcellularLocation>
</comment>
<organism evidence="8 9">
    <name type="scientific">Pichia sorbitophila (strain ATCC MYA-4447 / BCRC 22081 / CBS 7064 / NBRC 10061 / NRRL Y-12695)</name>
    <name type="common">Hybrid yeast</name>
    <dbReference type="NCBI Taxonomy" id="559304"/>
    <lineage>
        <taxon>Eukaryota</taxon>
        <taxon>Fungi</taxon>
        <taxon>Dikarya</taxon>
        <taxon>Ascomycota</taxon>
        <taxon>Saccharomycotina</taxon>
        <taxon>Pichiomycetes</taxon>
        <taxon>Debaryomycetaceae</taxon>
        <taxon>Millerozyma</taxon>
    </lineage>
</organism>
<dbReference type="Gene3D" id="3.90.550.10">
    <property type="entry name" value="Spore Coat Polysaccharide Biosynthesis Protein SpsA, Chain A"/>
    <property type="match status" value="1"/>
</dbReference>
<sequence length="409" mass="48947">MILRGPSLRIYCNVIIFALVISIIPAALLKSKKKTVPSMERESDIEYHYSDHTFVWEWGRDDLDTLRQFIRGQIKAQEDSVQSIVIDKSLKNGYPKENATFLTLCRNNELYETMETIQSIHDRIMPSINYDWVFLNDKPFNEKFIYTVAMFIPQGKISFGQIPKEYWSYPEHIDQNLAAWRREQLKQEYVLYAESESYRHMCRFFSGFFYNHALMQQYQYYWRVEPGTKYCCNIDYDPFQLMRIKQKKYGFTMSILEYKATIRSLWGHFKTFTEIYGRSNPNSLLDLVQNNDKDKSYNLCHFWSNFEIADLSIFRNPDYQAFFEYLDSTGGFFYERWGDAPVHTLAISWFLSKDDIWWFNDFGYYHSPYYHCPASDDIRIKNRCFCDSEDDFTNNLISCTPHFLKVLDT</sequence>
<dbReference type="GO" id="GO:0000026">
    <property type="term" value="F:alpha-1,2-mannosyltransferase activity"/>
    <property type="evidence" value="ECO:0007669"/>
    <property type="project" value="TreeGrafter"/>
</dbReference>
<evidence type="ECO:0000256" key="3">
    <source>
        <dbReference type="ARBA" id="ARBA00022676"/>
    </source>
</evidence>
<dbReference type="InterPro" id="IPR002685">
    <property type="entry name" value="Glyco_trans_15"/>
</dbReference>
<dbReference type="EMBL" id="FO082050">
    <property type="protein sequence ID" value="CCE82548.1"/>
    <property type="molecule type" value="Genomic_DNA"/>
</dbReference>
<comment type="similarity">
    <text evidence="2">Belongs to the glycosyltransferase 15 family.</text>
</comment>
<dbReference type="GO" id="GO:0000032">
    <property type="term" value="P:cell wall mannoprotein biosynthetic process"/>
    <property type="evidence" value="ECO:0007669"/>
    <property type="project" value="TreeGrafter"/>
</dbReference>
<evidence type="ECO:0000256" key="5">
    <source>
        <dbReference type="ARBA" id="ARBA00022968"/>
    </source>
</evidence>
<evidence type="ECO:0000313" key="9">
    <source>
        <dbReference type="Proteomes" id="UP000005222"/>
    </source>
</evidence>
<reference evidence="8 9" key="1">
    <citation type="journal article" date="2012" name="G3 (Bethesda)">
        <title>Pichia sorbitophila, an interspecies yeast hybrid reveals early steps of genome resolution following polyploidization.</title>
        <authorList>
            <person name="Leh Louis V."/>
            <person name="Despons L."/>
            <person name="Friedrich A."/>
            <person name="Martin T."/>
            <person name="Durrens P."/>
            <person name="Casaregola S."/>
            <person name="Neuveglise C."/>
            <person name="Fairhead C."/>
            <person name="Marck C."/>
            <person name="Cruz J.A."/>
            <person name="Straub M.L."/>
            <person name="Kugler V."/>
            <person name="Sacerdot C."/>
            <person name="Uzunov Z."/>
            <person name="Thierry A."/>
            <person name="Weiss S."/>
            <person name="Bleykasten C."/>
            <person name="De Montigny J."/>
            <person name="Jacques N."/>
            <person name="Jung P."/>
            <person name="Lemaire M."/>
            <person name="Mallet S."/>
            <person name="Morel G."/>
            <person name="Richard G.F."/>
            <person name="Sarkar A."/>
            <person name="Savel G."/>
            <person name="Schacherer J."/>
            <person name="Seret M.L."/>
            <person name="Talla E."/>
            <person name="Samson G."/>
            <person name="Jubin C."/>
            <person name="Poulain J."/>
            <person name="Vacherie B."/>
            <person name="Barbe V."/>
            <person name="Pelletier E."/>
            <person name="Sherman D.J."/>
            <person name="Westhof E."/>
            <person name="Weissenbach J."/>
            <person name="Baret P.V."/>
            <person name="Wincker P."/>
            <person name="Gaillardin C."/>
            <person name="Dujon B."/>
            <person name="Souciet J.L."/>
        </authorList>
    </citation>
    <scope>NUCLEOTIDE SEQUENCE [LARGE SCALE GENOMIC DNA]</scope>
    <source>
        <strain evidence="9">ATCC MYA-4447 / BCRC 22081 / CBS 7064 / NBRC 10061 / NRRL Y-12695</strain>
    </source>
</reference>
<dbReference type="AlphaFoldDB" id="G8YC67"/>
<evidence type="ECO:0000256" key="6">
    <source>
        <dbReference type="PIRSR" id="PIRSR018153-1"/>
    </source>
</evidence>
<evidence type="ECO:0000256" key="7">
    <source>
        <dbReference type="SAM" id="Phobius"/>
    </source>
</evidence>
<dbReference type="InterPro" id="IPR029044">
    <property type="entry name" value="Nucleotide-diphossugar_trans"/>
</dbReference>
<gene>
    <name evidence="8" type="primary">Piso0_002278</name>
    <name evidence="8" type="ORF">GNLVRS01_PISO0J08545g</name>
</gene>
<dbReference type="GO" id="GO:0005794">
    <property type="term" value="C:Golgi apparatus"/>
    <property type="evidence" value="ECO:0007669"/>
    <property type="project" value="TreeGrafter"/>
</dbReference>
<dbReference type="eggNOG" id="KOG4472">
    <property type="taxonomic scope" value="Eukaryota"/>
</dbReference>
<dbReference type="OMA" id="WSYPSHI"/>
<name>G8YC67_PICSO</name>
<keyword evidence="5" id="KW-0735">Signal-anchor</keyword>
<dbReference type="FunFam" id="3.90.550.10:FF:000051">
    <property type="entry name" value="Alpha-1,2-mannosyltransferase (Ktr4)"/>
    <property type="match status" value="1"/>
</dbReference>
<dbReference type="Proteomes" id="UP000005222">
    <property type="component" value="Chromosome J"/>
</dbReference>
<dbReference type="PIRSF" id="PIRSF018153">
    <property type="entry name" value="Glyco_trans_15"/>
    <property type="match status" value="1"/>
</dbReference>
<keyword evidence="4" id="KW-0808">Transferase</keyword>
<dbReference type="PANTHER" id="PTHR31121:SF6">
    <property type="entry name" value="ALPHA-1,2 MANNOSYLTRANSFERASE KTR1"/>
    <property type="match status" value="1"/>
</dbReference>